<evidence type="ECO:0000313" key="2">
    <source>
        <dbReference type="EMBL" id="CAI6335175.1"/>
    </source>
</evidence>
<dbReference type="Proteomes" id="UP001152607">
    <property type="component" value="Unassembled WGS sequence"/>
</dbReference>
<sequence>MCIRITAEDGRSELMNGVCSARFVAFVGTVLEIFMTLGLFQYRIANAKLEKCGKDKKQGVLIGHGYRLVFDVYTLLFLILTLKLLRYLKIDSLECQTIAIQTTRIQTDLLARMMRLLLQIRVKMYNYISIHPTLANSKLLSDHGPASFLL</sequence>
<proteinExistence type="predicted"/>
<dbReference type="AlphaFoldDB" id="A0A9W4UFU8"/>
<evidence type="ECO:0000313" key="3">
    <source>
        <dbReference type="Proteomes" id="UP001152607"/>
    </source>
</evidence>
<gene>
    <name evidence="2" type="ORF">PDIGIT_LOCUS8252</name>
</gene>
<organism evidence="2 3">
    <name type="scientific">Periconia digitata</name>
    <dbReference type="NCBI Taxonomy" id="1303443"/>
    <lineage>
        <taxon>Eukaryota</taxon>
        <taxon>Fungi</taxon>
        <taxon>Dikarya</taxon>
        <taxon>Ascomycota</taxon>
        <taxon>Pezizomycotina</taxon>
        <taxon>Dothideomycetes</taxon>
        <taxon>Pleosporomycetidae</taxon>
        <taxon>Pleosporales</taxon>
        <taxon>Massarineae</taxon>
        <taxon>Periconiaceae</taxon>
        <taxon>Periconia</taxon>
    </lineage>
</organism>
<feature type="transmembrane region" description="Helical" evidence="1">
    <location>
        <begin position="65"/>
        <end position="85"/>
    </location>
</feature>
<keyword evidence="1" id="KW-0472">Membrane</keyword>
<dbReference type="EMBL" id="CAOQHR010000005">
    <property type="protein sequence ID" value="CAI6335175.1"/>
    <property type="molecule type" value="Genomic_DNA"/>
</dbReference>
<feature type="transmembrane region" description="Helical" evidence="1">
    <location>
        <begin position="23"/>
        <end position="44"/>
    </location>
</feature>
<keyword evidence="1" id="KW-0812">Transmembrane</keyword>
<accession>A0A9W4UFU8</accession>
<protein>
    <submittedName>
        <fullName evidence="2">Uncharacterized protein</fullName>
    </submittedName>
</protein>
<reference evidence="2" key="1">
    <citation type="submission" date="2023-01" db="EMBL/GenBank/DDBJ databases">
        <authorList>
            <person name="Van Ghelder C."/>
            <person name="Rancurel C."/>
        </authorList>
    </citation>
    <scope>NUCLEOTIDE SEQUENCE</scope>
    <source>
        <strain evidence="2">CNCM I-4278</strain>
    </source>
</reference>
<keyword evidence="1" id="KW-1133">Transmembrane helix</keyword>
<name>A0A9W4UFU8_9PLEO</name>
<evidence type="ECO:0000256" key="1">
    <source>
        <dbReference type="SAM" id="Phobius"/>
    </source>
</evidence>
<comment type="caution">
    <text evidence="2">The sequence shown here is derived from an EMBL/GenBank/DDBJ whole genome shotgun (WGS) entry which is preliminary data.</text>
</comment>
<keyword evidence="3" id="KW-1185">Reference proteome</keyword>